<gene>
    <name evidence="3" type="ORF">SAM23877_0250</name>
</gene>
<dbReference type="KEGG" id="samb:SAM23877_0250"/>
<dbReference type="RefSeq" id="WP_053125952.1">
    <property type="nucleotide sequence ID" value="NZ_CP012382.1"/>
</dbReference>
<dbReference type="InterPro" id="IPR012310">
    <property type="entry name" value="DNA_ligase_ATP-dep_cent"/>
</dbReference>
<sequence length="83" mass="9160">MTWTLPEPILTAPVPGPDLPPGSAAEPKRDGYRAQLARYADGRVLLCSRQGTDMTAAFPEIRWVALRSEYQAPPNRSNDKLIP</sequence>
<evidence type="ECO:0000313" key="4">
    <source>
        <dbReference type="Proteomes" id="UP000061018"/>
    </source>
</evidence>
<evidence type="ECO:0000256" key="1">
    <source>
        <dbReference type="SAM" id="MobiDB-lite"/>
    </source>
</evidence>
<protein>
    <submittedName>
        <fullName evidence="3">Putative ATP-dependent DNA ligase</fullName>
    </submittedName>
</protein>
<reference evidence="4" key="1">
    <citation type="journal article" date="2015" name="J. Biotechnol.">
        <title>Complete genome sequence of Streptomyces ambofaciens ATCC 23877, the spiramycin producer.</title>
        <authorList>
            <person name="Thibessard A."/>
            <person name="Haas D."/>
            <person name="Gerbaud C."/>
            <person name="Aigle B."/>
            <person name="Lautru S."/>
            <person name="Pernodet J.L."/>
            <person name="Leblond P."/>
        </authorList>
    </citation>
    <scope>NUCLEOTIDE SEQUENCE [LARGE SCALE GENOMIC DNA]</scope>
    <source>
        <strain evidence="4">ATCC 23877 / 3486 / DSM 40053 / JCM 4204 / NBRC 12836 / NRRL B-2516</strain>
    </source>
</reference>
<name>A0A0K2AJX5_STRA7</name>
<dbReference type="GO" id="GO:0006310">
    <property type="term" value="P:DNA recombination"/>
    <property type="evidence" value="ECO:0007669"/>
    <property type="project" value="InterPro"/>
</dbReference>
<evidence type="ECO:0000259" key="2">
    <source>
        <dbReference type="Pfam" id="PF01068"/>
    </source>
</evidence>
<dbReference type="Gene3D" id="3.30.470.30">
    <property type="entry name" value="DNA ligase/mRNA capping enzyme"/>
    <property type="match status" value="1"/>
</dbReference>
<dbReference type="AlphaFoldDB" id="A0A0K2AJX5"/>
<dbReference type="GO" id="GO:0006281">
    <property type="term" value="P:DNA repair"/>
    <property type="evidence" value="ECO:0007669"/>
    <property type="project" value="InterPro"/>
</dbReference>
<organism evidence="3 4">
    <name type="scientific">Streptomyces ambofaciens (strain ATCC 23877 / 3486 / DSM 40053 / JCM 4204 / NBRC 12836 / NRRL B-2516)</name>
    <dbReference type="NCBI Taxonomy" id="278992"/>
    <lineage>
        <taxon>Bacteria</taxon>
        <taxon>Bacillati</taxon>
        <taxon>Actinomycetota</taxon>
        <taxon>Actinomycetes</taxon>
        <taxon>Kitasatosporales</taxon>
        <taxon>Streptomycetaceae</taxon>
        <taxon>Streptomyces</taxon>
    </lineage>
</organism>
<dbReference type="SUPFAM" id="SSF56091">
    <property type="entry name" value="DNA ligase/mRNA capping enzyme, catalytic domain"/>
    <property type="match status" value="1"/>
</dbReference>
<keyword evidence="3" id="KW-0436">Ligase</keyword>
<dbReference type="EMBL" id="CP012382">
    <property type="protein sequence ID" value="AKZ53299.1"/>
    <property type="molecule type" value="Genomic_DNA"/>
</dbReference>
<dbReference type="Pfam" id="PF01068">
    <property type="entry name" value="DNA_ligase_A_M"/>
    <property type="match status" value="1"/>
</dbReference>
<dbReference type="GO" id="GO:0003910">
    <property type="term" value="F:DNA ligase (ATP) activity"/>
    <property type="evidence" value="ECO:0007669"/>
    <property type="project" value="InterPro"/>
</dbReference>
<proteinExistence type="predicted"/>
<evidence type="ECO:0000313" key="3">
    <source>
        <dbReference type="EMBL" id="AKZ53299.1"/>
    </source>
</evidence>
<feature type="domain" description="ATP-dependent DNA ligase family profile" evidence="2">
    <location>
        <begin position="24"/>
        <end position="61"/>
    </location>
</feature>
<dbReference type="GO" id="GO:0005524">
    <property type="term" value="F:ATP binding"/>
    <property type="evidence" value="ECO:0007669"/>
    <property type="project" value="InterPro"/>
</dbReference>
<feature type="region of interest" description="Disordered" evidence="1">
    <location>
        <begin position="1"/>
        <end position="29"/>
    </location>
</feature>
<dbReference type="Proteomes" id="UP000061018">
    <property type="component" value="Chromosome"/>
</dbReference>
<accession>A0A0K2AJX5</accession>